<evidence type="ECO:0000256" key="4">
    <source>
        <dbReference type="SAM" id="Phobius"/>
    </source>
</evidence>
<dbReference type="PANTHER" id="PTHR13170">
    <property type="entry name" value="O-GLCNACASE"/>
    <property type="match status" value="1"/>
</dbReference>
<comment type="caution">
    <text evidence="6">The sequence shown here is derived from an EMBL/GenBank/DDBJ whole genome shotgun (WGS) entry which is preliminary data.</text>
</comment>
<dbReference type="Gene3D" id="3.20.20.80">
    <property type="entry name" value="Glycosidases"/>
    <property type="match status" value="1"/>
</dbReference>
<dbReference type="SUPFAM" id="SSF51445">
    <property type="entry name" value="(Trans)glycosidases"/>
    <property type="match status" value="1"/>
</dbReference>
<evidence type="ECO:0000256" key="3">
    <source>
        <dbReference type="PROSITE-ProRule" id="PRU01353"/>
    </source>
</evidence>
<feature type="transmembrane region" description="Helical" evidence="4">
    <location>
        <begin position="531"/>
        <end position="552"/>
    </location>
</feature>
<evidence type="ECO:0000313" key="7">
    <source>
        <dbReference type="Proteomes" id="UP000019241"/>
    </source>
</evidence>
<keyword evidence="1 3" id="KW-0378">Hydrolase</keyword>
<protein>
    <submittedName>
        <fullName evidence="6">Beta-N-acetylglucosaminidase family protein</fullName>
    </submittedName>
</protein>
<evidence type="ECO:0000256" key="1">
    <source>
        <dbReference type="ARBA" id="ARBA00022801"/>
    </source>
</evidence>
<dbReference type="PANTHER" id="PTHR13170:SF16">
    <property type="entry name" value="PROTEIN O-GLCNACASE"/>
    <property type="match status" value="1"/>
</dbReference>
<dbReference type="InterPro" id="IPR017853">
    <property type="entry name" value="GH"/>
</dbReference>
<organism evidence="6 7">
    <name type="scientific">Listeria fleischmannii FSL S10-1203</name>
    <dbReference type="NCBI Taxonomy" id="1265822"/>
    <lineage>
        <taxon>Bacteria</taxon>
        <taxon>Bacillati</taxon>
        <taxon>Bacillota</taxon>
        <taxon>Bacilli</taxon>
        <taxon>Bacillales</taxon>
        <taxon>Listeriaceae</taxon>
        <taxon>Listeria</taxon>
    </lineage>
</organism>
<dbReference type="PROSITE" id="PS52009">
    <property type="entry name" value="GH84"/>
    <property type="match status" value="1"/>
</dbReference>
<evidence type="ECO:0000313" key="6">
    <source>
        <dbReference type="EMBL" id="EUJ47873.1"/>
    </source>
</evidence>
<dbReference type="SUPFAM" id="SSF55545">
    <property type="entry name" value="beta-N-acetylhexosaminidase-like domain"/>
    <property type="match status" value="1"/>
</dbReference>
<dbReference type="AlphaFoldDB" id="W7DFE2"/>
<keyword evidence="4" id="KW-0472">Membrane</keyword>
<proteinExistence type="inferred from homology"/>
<dbReference type="InterPro" id="IPR029018">
    <property type="entry name" value="Hex-like_dom2"/>
</dbReference>
<reference evidence="6 7" key="1">
    <citation type="submission" date="2012-12" db="EMBL/GenBank/DDBJ databases">
        <title>Novel taxa of Listeriaceae from agricultural environments in the United States.</title>
        <authorList>
            <person name="den Bakker H.C."/>
            <person name="Allred A."/>
            <person name="Warchocki S."/>
            <person name="Wright E.M."/>
            <person name="Burrell A."/>
            <person name="Nightingale K.K."/>
            <person name="Kephart D."/>
            <person name="Wiedmann M."/>
        </authorList>
    </citation>
    <scope>NUCLEOTIDE SEQUENCE [LARGE SCALE GENOMIC DNA]</scope>
    <source>
        <strain evidence="6 7">FSL S10-1203</strain>
    </source>
</reference>
<dbReference type="PATRIC" id="fig|1265822.4.peg.3636"/>
<dbReference type="Proteomes" id="UP000019241">
    <property type="component" value="Unassembled WGS sequence"/>
</dbReference>
<feature type="domain" description="GH84" evidence="5">
    <location>
        <begin position="127"/>
        <end position="403"/>
    </location>
</feature>
<evidence type="ECO:0000256" key="2">
    <source>
        <dbReference type="ARBA" id="ARBA00023295"/>
    </source>
</evidence>
<evidence type="ECO:0000259" key="5">
    <source>
        <dbReference type="PROSITE" id="PS52009"/>
    </source>
</evidence>
<sequence>MKYKENYLTGEYLSFKKGELQLRLESRFIRFGKPEDVPYGTSQPKDLFVILPGDTEEVCDLTLRHKFDRGILGDGFKLEIGKDMVTISASCRRGIRYGMEAFMGQIEWHDEMIFVPLGEIKHVPSLSVRGIVEGFYGTPWQHEDRLEALRFIRDHKLNTYMYAPKHDTLGRMNWREFYPKEDLALFKEYVDFSAEWDIDFYYMISPGNDIDYTKEIDLEALFAKLKQLVEVGVTHFGLLLDDIDYVLKGAAKKRFKSPGVAHAYLVREVDAFLCDTLETYELVVCPTEYDNGFDSPYLEELGAHTPPEIPFFWTGPETLAHAITTTDIKQMSEIYGHPIIIWDNTPVNDFETDKKQFFLSPYENRTPYLAENGAVGLVANPMPALELSKITLHHMSQFAWFPGSENFDAALSEFAGDFLPSFRIFTAHNLNTRVHFGLSLRHQMLLREKDSHAIMREVEKLVLALRELKILPNSRFQIETAQCLERAERELLLAQAIVEGDIKKADVMALELSEMDYQTSSNLPYRFYKTIVYSFFYIIYTFLEGGTNSIIFPRKRFLY</sequence>
<keyword evidence="4" id="KW-1133">Transmembrane helix</keyword>
<dbReference type="EMBL" id="AODM01000063">
    <property type="protein sequence ID" value="EUJ47873.1"/>
    <property type="molecule type" value="Genomic_DNA"/>
</dbReference>
<keyword evidence="2 3" id="KW-0326">Glycosidase</keyword>
<gene>
    <name evidence="6" type="ORF">MCOL2_17887</name>
</gene>
<dbReference type="Pfam" id="PF07555">
    <property type="entry name" value="NAGidase"/>
    <property type="match status" value="1"/>
</dbReference>
<keyword evidence="4" id="KW-0812">Transmembrane</keyword>
<accession>W7DFE2</accession>
<comment type="similarity">
    <text evidence="3">Belongs to the glycosyl hydrolase 84 family.</text>
</comment>
<dbReference type="GO" id="GO:0005975">
    <property type="term" value="P:carbohydrate metabolic process"/>
    <property type="evidence" value="ECO:0007669"/>
    <property type="project" value="UniProtKB-ARBA"/>
</dbReference>
<dbReference type="GO" id="GO:0015929">
    <property type="term" value="F:hexosaminidase activity"/>
    <property type="evidence" value="ECO:0007669"/>
    <property type="project" value="UniProtKB-ARBA"/>
</dbReference>
<feature type="active site" description="Proton donor" evidence="3">
    <location>
        <position position="242"/>
    </location>
</feature>
<dbReference type="InterPro" id="IPR011496">
    <property type="entry name" value="O-GlcNAcase_cat"/>
</dbReference>
<dbReference type="GO" id="GO:1901135">
    <property type="term" value="P:carbohydrate derivative metabolic process"/>
    <property type="evidence" value="ECO:0007669"/>
    <property type="project" value="UniProtKB-ARBA"/>
</dbReference>
<dbReference type="RefSeq" id="WP_254260225.1">
    <property type="nucleotide sequence ID" value="NZ_AODM01000063.1"/>
</dbReference>
<dbReference type="InterPro" id="IPR051822">
    <property type="entry name" value="Glycosyl_Hydrolase_84"/>
</dbReference>
<name>W7DFE2_9LIST</name>